<dbReference type="Proteomes" id="UP000824540">
    <property type="component" value="Unassembled WGS sequence"/>
</dbReference>
<name>A0A8T2P5H5_9TELE</name>
<protein>
    <submittedName>
        <fullName evidence="2">Uncharacterized protein</fullName>
    </submittedName>
</protein>
<reference evidence="2" key="1">
    <citation type="thesis" date="2021" institute="BYU ScholarsArchive" country="Provo, UT, USA">
        <title>Applications of and Algorithms for Genome Assembly and Genomic Analyses with an Emphasis on Marine Teleosts.</title>
        <authorList>
            <person name="Pickett B.D."/>
        </authorList>
    </citation>
    <scope>NUCLEOTIDE SEQUENCE</scope>
    <source>
        <strain evidence="2">HI-2016</strain>
    </source>
</reference>
<gene>
    <name evidence="2" type="ORF">JZ751_006842</name>
</gene>
<sequence>MLKTRHHIRGLKSCPPPTPRPHETGPDSEVTAILPPAALMAAYGPPCEKVNYFPAEERTLCLTAREVFHSAREAGVGRPQPGSAMLIGQVSDTLETGGLSLIPAPPAHLPICLPAVSCLTVLSLASPYLLCRLLVWGDLVCHDENLKTAGCLIFTPFVLFHPPSFSICSGAQSCGEVFYKDTLCHPAPLDMYCQLSESSYFQPACSGWAMASLTACSHTSVGIQRWQRGVSACECHVPWHLLCLSWTGRLRPLLLQCEGRDRSAPHSGKVNVTLRAVCITTLPLSLCSAHFHFYSKSEQQNKEKVVKRKTGKEGTDFISGTASLFQYVLSIFEPRLAHLLLSLFDSKGR</sequence>
<keyword evidence="3" id="KW-1185">Reference proteome</keyword>
<evidence type="ECO:0000256" key="1">
    <source>
        <dbReference type="SAM" id="MobiDB-lite"/>
    </source>
</evidence>
<accession>A0A8T2P5H5</accession>
<evidence type="ECO:0000313" key="2">
    <source>
        <dbReference type="EMBL" id="KAG9346531.1"/>
    </source>
</evidence>
<proteinExistence type="predicted"/>
<comment type="caution">
    <text evidence="2">The sequence shown here is derived from an EMBL/GenBank/DDBJ whole genome shotgun (WGS) entry which is preliminary data.</text>
</comment>
<feature type="compositionally biased region" description="Basic residues" evidence="1">
    <location>
        <begin position="1"/>
        <end position="10"/>
    </location>
</feature>
<evidence type="ECO:0000313" key="3">
    <source>
        <dbReference type="Proteomes" id="UP000824540"/>
    </source>
</evidence>
<feature type="non-terminal residue" evidence="2">
    <location>
        <position position="1"/>
    </location>
</feature>
<organism evidence="2 3">
    <name type="scientific">Albula glossodonta</name>
    <name type="common">roundjaw bonefish</name>
    <dbReference type="NCBI Taxonomy" id="121402"/>
    <lineage>
        <taxon>Eukaryota</taxon>
        <taxon>Metazoa</taxon>
        <taxon>Chordata</taxon>
        <taxon>Craniata</taxon>
        <taxon>Vertebrata</taxon>
        <taxon>Euteleostomi</taxon>
        <taxon>Actinopterygii</taxon>
        <taxon>Neopterygii</taxon>
        <taxon>Teleostei</taxon>
        <taxon>Albuliformes</taxon>
        <taxon>Albulidae</taxon>
        <taxon>Albula</taxon>
    </lineage>
</organism>
<feature type="region of interest" description="Disordered" evidence="1">
    <location>
        <begin position="1"/>
        <end position="28"/>
    </location>
</feature>
<dbReference type="AlphaFoldDB" id="A0A8T2P5H5"/>
<dbReference type="EMBL" id="JAFBMS010000015">
    <property type="protein sequence ID" value="KAG9346531.1"/>
    <property type="molecule type" value="Genomic_DNA"/>
</dbReference>